<proteinExistence type="predicted"/>
<gene>
    <name evidence="1" type="ORF">LCGC14_2880500</name>
</gene>
<dbReference type="EMBL" id="LAZR01056166">
    <property type="protein sequence ID" value="KKK74761.1"/>
    <property type="molecule type" value="Genomic_DNA"/>
</dbReference>
<protein>
    <submittedName>
        <fullName evidence="1">Uncharacterized protein</fullName>
    </submittedName>
</protein>
<accession>A0A0F9ARE2</accession>
<sequence length="94" mass="10996">MPELPGGDLWFLPRVDTEHPERLVLPVAVITRRWRGQIKGPIEGIWRDAGDDRHRTLQAWLVGEATPSPHKLEEWFSDDQKFQYRAELTEPPRT</sequence>
<name>A0A0F9ARE2_9ZZZZ</name>
<organism evidence="1">
    <name type="scientific">marine sediment metagenome</name>
    <dbReference type="NCBI Taxonomy" id="412755"/>
    <lineage>
        <taxon>unclassified sequences</taxon>
        <taxon>metagenomes</taxon>
        <taxon>ecological metagenomes</taxon>
    </lineage>
</organism>
<reference evidence="1" key="1">
    <citation type="journal article" date="2015" name="Nature">
        <title>Complex archaea that bridge the gap between prokaryotes and eukaryotes.</title>
        <authorList>
            <person name="Spang A."/>
            <person name="Saw J.H."/>
            <person name="Jorgensen S.L."/>
            <person name="Zaremba-Niedzwiedzka K."/>
            <person name="Martijn J."/>
            <person name="Lind A.E."/>
            <person name="van Eijk R."/>
            <person name="Schleper C."/>
            <person name="Guy L."/>
            <person name="Ettema T.J."/>
        </authorList>
    </citation>
    <scope>NUCLEOTIDE SEQUENCE</scope>
</reference>
<dbReference type="AlphaFoldDB" id="A0A0F9ARE2"/>
<comment type="caution">
    <text evidence="1">The sequence shown here is derived from an EMBL/GenBank/DDBJ whole genome shotgun (WGS) entry which is preliminary data.</text>
</comment>
<evidence type="ECO:0000313" key="1">
    <source>
        <dbReference type="EMBL" id="KKK74761.1"/>
    </source>
</evidence>
<feature type="non-terminal residue" evidence="1">
    <location>
        <position position="94"/>
    </location>
</feature>